<comment type="caution">
    <text evidence="3">The sequence shown here is derived from an EMBL/GenBank/DDBJ whole genome shotgun (WGS) entry which is preliminary data.</text>
</comment>
<dbReference type="Gene3D" id="3.30.1380.10">
    <property type="match status" value="1"/>
</dbReference>
<evidence type="ECO:0000313" key="4">
    <source>
        <dbReference type="Proteomes" id="UP000229834"/>
    </source>
</evidence>
<dbReference type="GO" id="GO:0006508">
    <property type="term" value="P:proteolysis"/>
    <property type="evidence" value="ECO:0007669"/>
    <property type="project" value="InterPro"/>
</dbReference>
<dbReference type="PANTHER" id="PTHR34385">
    <property type="entry name" value="D-ALANYL-D-ALANINE CARBOXYPEPTIDASE"/>
    <property type="match status" value="1"/>
</dbReference>
<dbReference type="SUPFAM" id="SSF55166">
    <property type="entry name" value="Hedgehog/DD-peptidase"/>
    <property type="match status" value="1"/>
</dbReference>
<protein>
    <recommendedName>
        <fullName evidence="2">D-alanyl-D-alanine carboxypeptidase-like core domain-containing protein</fullName>
    </recommendedName>
</protein>
<dbReference type="InterPro" id="IPR009045">
    <property type="entry name" value="Zn_M74/Hedgehog-like"/>
</dbReference>
<dbReference type="InterPro" id="IPR058193">
    <property type="entry name" value="VanY/YodJ_core_dom"/>
</dbReference>
<dbReference type="InterPro" id="IPR003709">
    <property type="entry name" value="VanY-like_core_dom"/>
</dbReference>
<dbReference type="AlphaFoldDB" id="A0A2H0K6Y0"/>
<dbReference type="CDD" id="cd14852">
    <property type="entry name" value="LD-carboxypeptidase"/>
    <property type="match status" value="1"/>
</dbReference>
<dbReference type="InterPro" id="IPR052179">
    <property type="entry name" value="DD-CPase-like"/>
</dbReference>
<feature type="transmembrane region" description="Helical" evidence="1">
    <location>
        <begin position="16"/>
        <end position="34"/>
    </location>
</feature>
<organism evidence="3 4">
    <name type="scientific">Candidatus Zambryskibacteria bacterium CG11_big_fil_rev_8_21_14_0_20_40_24</name>
    <dbReference type="NCBI Taxonomy" id="1975116"/>
    <lineage>
        <taxon>Bacteria</taxon>
        <taxon>Candidatus Zambryskiibacteriota</taxon>
    </lineage>
</organism>
<keyword evidence="1" id="KW-1133">Transmembrane helix</keyword>
<reference evidence="3 4" key="1">
    <citation type="submission" date="2017-09" db="EMBL/GenBank/DDBJ databases">
        <title>Depth-based differentiation of microbial function through sediment-hosted aquifers and enrichment of novel symbionts in the deep terrestrial subsurface.</title>
        <authorList>
            <person name="Probst A.J."/>
            <person name="Ladd B."/>
            <person name="Jarett J.K."/>
            <person name="Geller-Mcgrath D.E."/>
            <person name="Sieber C.M."/>
            <person name="Emerson J.B."/>
            <person name="Anantharaman K."/>
            <person name="Thomas B.C."/>
            <person name="Malmstrom R."/>
            <person name="Stieglmeier M."/>
            <person name="Klingl A."/>
            <person name="Woyke T."/>
            <person name="Ryan C.M."/>
            <person name="Banfield J.F."/>
        </authorList>
    </citation>
    <scope>NUCLEOTIDE SEQUENCE [LARGE SCALE GENOMIC DNA]</scope>
    <source>
        <strain evidence="3">CG11_big_fil_rev_8_21_14_0_20_40_24</strain>
    </source>
</reference>
<name>A0A2H0K6Y0_9BACT</name>
<gene>
    <name evidence="3" type="ORF">COV95_01045</name>
</gene>
<evidence type="ECO:0000313" key="3">
    <source>
        <dbReference type="EMBL" id="PIQ67011.1"/>
    </source>
</evidence>
<dbReference type="Proteomes" id="UP000229834">
    <property type="component" value="Unassembled WGS sequence"/>
</dbReference>
<evidence type="ECO:0000259" key="2">
    <source>
        <dbReference type="Pfam" id="PF02557"/>
    </source>
</evidence>
<keyword evidence="1" id="KW-0812">Transmembrane</keyword>
<dbReference type="PANTHER" id="PTHR34385:SF1">
    <property type="entry name" value="PEPTIDOGLYCAN L-ALANYL-D-GLUTAMATE ENDOPEPTIDASE CWLK"/>
    <property type="match status" value="1"/>
</dbReference>
<feature type="domain" description="D-alanyl-D-alanine carboxypeptidase-like core" evidence="2">
    <location>
        <begin position="136"/>
        <end position="259"/>
    </location>
</feature>
<keyword evidence="1" id="KW-0472">Membrane</keyword>
<evidence type="ECO:0000256" key="1">
    <source>
        <dbReference type="SAM" id="Phobius"/>
    </source>
</evidence>
<dbReference type="GO" id="GO:0008233">
    <property type="term" value="F:peptidase activity"/>
    <property type="evidence" value="ECO:0007669"/>
    <property type="project" value="InterPro"/>
</dbReference>
<dbReference type="Pfam" id="PF02557">
    <property type="entry name" value="VanY"/>
    <property type="match status" value="1"/>
</dbReference>
<accession>A0A2H0K6Y0</accession>
<proteinExistence type="predicted"/>
<sequence length="290" mass="33574">MIKIAQRLHKGKNRQTISIIIIFIAVLILGYGTLEYYKIQKELGSHIDGLSMSLASLDQKNIELKNTLTAERLKNDFFENQINGISSTVNRLQKLSETDKELLQKYSKVYFLNENYTPDNLSVINEQYLYEKNRNHQVHSQVLPYLTELLDTAKIDGIAIQIISSFRSFGEQSSLKNEYAVQYGSGANTFSADQGYSEHQLGTALDFTTPKTGTTFSKFKETDAYKWLLNNAYKFGFTLSYPEGNTFYQFEPWHWRFVGTTLSARLHEENKFFYDLEQRDIDSYLISIFN</sequence>
<dbReference type="EMBL" id="PCVC01000033">
    <property type="protein sequence ID" value="PIQ67011.1"/>
    <property type="molecule type" value="Genomic_DNA"/>
</dbReference>